<proteinExistence type="predicted"/>
<protein>
    <recommendedName>
        <fullName evidence="5">UVR domain-containing protein</fullName>
    </recommendedName>
</protein>
<evidence type="ECO:0000256" key="2">
    <source>
        <dbReference type="SAM" id="MobiDB-lite"/>
    </source>
</evidence>
<dbReference type="EMBL" id="CP093346">
    <property type="protein sequence ID" value="WOG98352.1"/>
    <property type="molecule type" value="Genomic_DNA"/>
</dbReference>
<dbReference type="PANTHER" id="PTHR38394">
    <property type="entry name" value="NEUROFILAMENT LIGHT PROTEIN"/>
    <property type="match status" value="1"/>
</dbReference>
<evidence type="ECO:0000313" key="3">
    <source>
        <dbReference type="EMBL" id="WOG98352.1"/>
    </source>
</evidence>
<dbReference type="Proteomes" id="UP000077755">
    <property type="component" value="Chromosome 4"/>
</dbReference>
<feature type="compositionally biased region" description="Basic and acidic residues" evidence="2">
    <location>
        <begin position="173"/>
        <end position="193"/>
    </location>
</feature>
<dbReference type="AlphaFoldDB" id="A0AAF0WYU2"/>
<accession>A0AAF0WYU2</accession>
<name>A0AAF0WYU2_DAUCS</name>
<organism evidence="3 4">
    <name type="scientific">Daucus carota subsp. sativus</name>
    <name type="common">Carrot</name>
    <dbReference type="NCBI Taxonomy" id="79200"/>
    <lineage>
        <taxon>Eukaryota</taxon>
        <taxon>Viridiplantae</taxon>
        <taxon>Streptophyta</taxon>
        <taxon>Embryophyta</taxon>
        <taxon>Tracheophyta</taxon>
        <taxon>Spermatophyta</taxon>
        <taxon>Magnoliopsida</taxon>
        <taxon>eudicotyledons</taxon>
        <taxon>Gunneridae</taxon>
        <taxon>Pentapetalae</taxon>
        <taxon>asterids</taxon>
        <taxon>campanulids</taxon>
        <taxon>Apiales</taxon>
        <taxon>Apiaceae</taxon>
        <taxon>Apioideae</taxon>
        <taxon>Scandiceae</taxon>
        <taxon>Daucinae</taxon>
        <taxon>Daucus</taxon>
        <taxon>Daucus sect. Daucus</taxon>
    </lineage>
</organism>
<evidence type="ECO:0000313" key="4">
    <source>
        <dbReference type="Proteomes" id="UP000077755"/>
    </source>
</evidence>
<keyword evidence="4" id="KW-1185">Reference proteome</keyword>
<feature type="coiled-coil region" evidence="1">
    <location>
        <begin position="410"/>
        <end position="504"/>
    </location>
</feature>
<feature type="region of interest" description="Disordered" evidence="2">
    <location>
        <begin position="1"/>
        <end position="68"/>
    </location>
</feature>
<feature type="region of interest" description="Disordered" evidence="2">
    <location>
        <begin position="172"/>
        <end position="218"/>
    </location>
</feature>
<feature type="coiled-coil region" evidence="1">
    <location>
        <begin position="231"/>
        <end position="286"/>
    </location>
</feature>
<gene>
    <name evidence="3" type="ORF">DCAR_0417693</name>
</gene>
<reference evidence="3" key="2">
    <citation type="submission" date="2022-03" db="EMBL/GenBank/DDBJ databases">
        <title>Draft title - Genomic analysis of global carrot germplasm unveils the trajectory of domestication and the origin of high carotenoid orange carrot.</title>
        <authorList>
            <person name="Iorizzo M."/>
            <person name="Ellison S."/>
            <person name="Senalik D."/>
            <person name="Macko-Podgorni A."/>
            <person name="Grzebelus D."/>
            <person name="Bostan H."/>
            <person name="Rolling W."/>
            <person name="Curaba J."/>
            <person name="Simon P."/>
        </authorList>
    </citation>
    <scope>NUCLEOTIDE SEQUENCE</scope>
    <source>
        <tissue evidence="3">Leaf</tissue>
    </source>
</reference>
<evidence type="ECO:0000256" key="1">
    <source>
        <dbReference type="SAM" id="Coils"/>
    </source>
</evidence>
<keyword evidence="1" id="KW-0175">Coiled coil</keyword>
<sequence length="773" mass="86899">MESDDMDSLFEGMVLFDPSQPSLPPSSTQQSTPIDNSSYDSKHHQNHQPEPTDPPAPELASQPLDENLFSDLTLVTPQIQQTLAEPSPIVATAPIITKSITRQVSNTRKKKRAAGLRIGYKKDDLDSVVDSVVTARSSSVPEEEIRISEVENRDREVEAIARTVVDSNMVQDMGEKPDVDNDLVRDVGEKPDVDNGLVRDGGEKPDVDTIGEEEDRKSEDCSIERRFEKIRSEIMENLKRARERVDSVSQMRKECIRRRRKAAEDLSMASTKYRELERQLEEACEAEDFEMADRLSDSLASADSEKEMLAVALRDADAECDAVDVKMQGVLDLQIAAEEECVSLLQRFSMDAAKDADLVLRNAELMSSKEINQWDSSVELAEVKRMELDAESFIVNEARLALNESVDHLVEDEKRELEILHREKEVLTDELERLLALVKQKESEIKENESSIEKVEKRITNAVSSFQEAQSSINAKYNNLLSELSQMELQNESLSRKKEEVDECFSQEQGRAAKIQNLAKTSADEANMYQEVAVLRKKLIQFILRTREHKLMLAKTGDKLTEDVQMLKQDISNGRASLQELSTTKTSIQQEIESFKQRLLFIDKRIPELEAEKKVAASVRNFKEAARLAAEVKALCVEKEGIQTKMEGALSELGKFEGEILDTVNRLQDTEAHLLSKEKELAMTRFQILLLIAGAATSEKSAALQLGDVEEGEILLGEAEVAESEARKLQSTYNFKEAEFDDLPKHFISMELVSNLEGKKLVELAATAHIPAP</sequence>
<dbReference type="PANTHER" id="PTHR38394:SF1">
    <property type="entry name" value="NEUROFILAMENT LIGHT PROTEIN"/>
    <property type="match status" value="1"/>
</dbReference>
<evidence type="ECO:0008006" key="5">
    <source>
        <dbReference type="Google" id="ProtNLM"/>
    </source>
</evidence>
<reference evidence="3" key="1">
    <citation type="journal article" date="2016" name="Nat. Genet.">
        <title>A high-quality carrot genome assembly provides new insights into carotenoid accumulation and asterid genome evolution.</title>
        <authorList>
            <person name="Iorizzo M."/>
            <person name="Ellison S."/>
            <person name="Senalik D."/>
            <person name="Zeng P."/>
            <person name="Satapoomin P."/>
            <person name="Huang J."/>
            <person name="Bowman M."/>
            <person name="Iovene M."/>
            <person name="Sanseverino W."/>
            <person name="Cavagnaro P."/>
            <person name="Yildiz M."/>
            <person name="Macko-Podgorni A."/>
            <person name="Moranska E."/>
            <person name="Grzebelus E."/>
            <person name="Grzebelus D."/>
            <person name="Ashrafi H."/>
            <person name="Zheng Z."/>
            <person name="Cheng S."/>
            <person name="Spooner D."/>
            <person name="Van Deynze A."/>
            <person name="Simon P."/>
        </authorList>
    </citation>
    <scope>NUCLEOTIDE SEQUENCE</scope>
    <source>
        <tissue evidence="3">Leaf</tissue>
    </source>
</reference>